<dbReference type="Gene3D" id="3.40.50.1860">
    <property type="match status" value="2"/>
</dbReference>
<evidence type="ECO:0000256" key="1">
    <source>
        <dbReference type="ARBA" id="ARBA00007847"/>
    </source>
</evidence>
<dbReference type="PANTHER" id="PTHR21198">
    <property type="entry name" value="GLUTAMATE RACEMASE"/>
    <property type="match status" value="1"/>
</dbReference>
<evidence type="ECO:0000256" key="2">
    <source>
        <dbReference type="ARBA" id="ARBA00023235"/>
    </source>
</evidence>
<dbReference type="InterPro" id="IPR004380">
    <property type="entry name" value="Asp_race"/>
</dbReference>
<gene>
    <name evidence="3" type="ORF">EHSB41UT_04528</name>
</gene>
<comment type="similarity">
    <text evidence="1">Belongs to the aspartate/glutamate racemases family.</text>
</comment>
<dbReference type="InterPro" id="IPR001920">
    <property type="entry name" value="Asp/Glu_race"/>
</dbReference>
<sequence>MKTIGLLGGMSWESTLSYYKIINETVKARLGGLNSAKISLYSVNFSEIEEMQHQGRWDETARILADAAEGVEKAGADFLLICTNTMHKVAPAIEEKLSIPLLHIADATAEKLIAAGIKKVGLLGTAFTMEQDFYKGRLTDKYGIEVVVPDQDDRKTVHNIIYQELCKGEINDQSREDYLTIINKLKEAGAEAVILGCTEIALLVQQSHTSVPLFDTTAIHAEMAVQWALAKD</sequence>
<dbReference type="GO" id="GO:0047689">
    <property type="term" value="F:aspartate racemase activity"/>
    <property type="evidence" value="ECO:0007669"/>
    <property type="project" value="UniProtKB-EC"/>
</dbReference>
<dbReference type="EMBL" id="FWPT01000015">
    <property type="protein sequence ID" value="SMA50711.1"/>
    <property type="molecule type" value="Genomic_DNA"/>
</dbReference>
<dbReference type="Pfam" id="PF01177">
    <property type="entry name" value="Asp_Glu_race"/>
    <property type="match status" value="1"/>
</dbReference>
<dbReference type="SUPFAM" id="SSF53681">
    <property type="entry name" value="Aspartate/glutamate racemase"/>
    <property type="match status" value="2"/>
</dbReference>
<keyword evidence="4" id="KW-1185">Reference proteome</keyword>
<dbReference type="NCBIfam" id="TIGR00035">
    <property type="entry name" value="asp_race"/>
    <property type="match status" value="1"/>
</dbReference>
<evidence type="ECO:0000313" key="3">
    <source>
        <dbReference type="EMBL" id="SMA50711.1"/>
    </source>
</evidence>
<dbReference type="AlphaFoldDB" id="A0A1X7AQW6"/>
<dbReference type="InterPro" id="IPR015942">
    <property type="entry name" value="Asp/Glu/hydantoin_racemase"/>
</dbReference>
<proteinExistence type="inferred from homology"/>
<dbReference type="EC" id="5.1.1.13" evidence="3"/>
<organism evidence="3 4">
    <name type="scientific">Parendozoicomonas haliclonae</name>
    <dbReference type="NCBI Taxonomy" id="1960125"/>
    <lineage>
        <taxon>Bacteria</taxon>
        <taxon>Pseudomonadati</taxon>
        <taxon>Pseudomonadota</taxon>
        <taxon>Gammaproteobacteria</taxon>
        <taxon>Oceanospirillales</taxon>
        <taxon>Endozoicomonadaceae</taxon>
        <taxon>Parendozoicomonas</taxon>
    </lineage>
</organism>
<reference evidence="3 4" key="1">
    <citation type="submission" date="2017-03" db="EMBL/GenBank/DDBJ databases">
        <authorList>
            <person name="Afonso C.L."/>
            <person name="Miller P.J."/>
            <person name="Scott M.A."/>
            <person name="Spackman E."/>
            <person name="Goraichik I."/>
            <person name="Dimitrov K.M."/>
            <person name="Suarez D.L."/>
            <person name="Swayne D.E."/>
        </authorList>
    </citation>
    <scope>NUCLEOTIDE SEQUENCE [LARGE SCALE GENOMIC DNA]</scope>
    <source>
        <strain evidence="3">SB41UT1</strain>
    </source>
</reference>
<dbReference type="OrthoDB" id="9803739at2"/>
<name>A0A1X7AQW6_9GAMM</name>
<protein>
    <submittedName>
        <fullName evidence="3">Aspartate racemase</fullName>
        <ecNumber evidence="3">5.1.1.13</ecNumber>
    </submittedName>
</protein>
<keyword evidence="2 3" id="KW-0413">Isomerase</keyword>
<evidence type="ECO:0000313" key="4">
    <source>
        <dbReference type="Proteomes" id="UP000196573"/>
    </source>
</evidence>
<dbReference type="Proteomes" id="UP000196573">
    <property type="component" value="Unassembled WGS sequence"/>
</dbReference>
<dbReference type="RefSeq" id="WP_087113147.1">
    <property type="nucleotide sequence ID" value="NZ_CBCSCN010000015.1"/>
</dbReference>
<dbReference type="PANTHER" id="PTHR21198:SF7">
    <property type="entry name" value="ASPARTATE-GLUTAMATE RACEMASE FAMILY"/>
    <property type="match status" value="1"/>
</dbReference>
<accession>A0A1X7AQW6</accession>